<dbReference type="PANTHER" id="PTHR43304:SF1">
    <property type="entry name" value="PAC DOMAIN-CONTAINING PROTEIN"/>
    <property type="match status" value="1"/>
</dbReference>
<dbReference type="PANTHER" id="PTHR43304">
    <property type="entry name" value="PHYTOCHROME-LIKE PROTEIN CPH1"/>
    <property type="match status" value="1"/>
</dbReference>
<dbReference type="EC" id="2.7.13.3" evidence="2"/>
<feature type="domain" description="PAS" evidence="7">
    <location>
        <begin position="168"/>
        <end position="214"/>
    </location>
</feature>
<evidence type="ECO:0000259" key="7">
    <source>
        <dbReference type="PROSITE" id="PS50112"/>
    </source>
</evidence>
<dbReference type="SUPFAM" id="SSF55874">
    <property type="entry name" value="ATPase domain of HSP90 chaperone/DNA topoisomerase II/histidine kinase"/>
    <property type="match status" value="1"/>
</dbReference>
<dbReference type="InterPro" id="IPR003594">
    <property type="entry name" value="HATPase_dom"/>
</dbReference>
<dbReference type="SMART" id="SM00091">
    <property type="entry name" value="PAS"/>
    <property type="match status" value="6"/>
</dbReference>
<dbReference type="Pfam" id="PF00512">
    <property type="entry name" value="HisKA"/>
    <property type="match status" value="1"/>
</dbReference>
<evidence type="ECO:0000256" key="4">
    <source>
        <dbReference type="ARBA" id="ARBA00022679"/>
    </source>
</evidence>
<dbReference type="CDD" id="cd00075">
    <property type="entry name" value="HATPase"/>
    <property type="match status" value="1"/>
</dbReference>
<dbReference type="InterPro" id="IPR013655">
    <property type="entry name" value="PAS_fold_3"/>
</dbReference>
<keyword evidence="10" id="KW-1185">Reference proteome</keyword>
<evidence type="ECO:0000256" key="3">
    <source>
        <dbReference type="ARBA" id="ARBA00022553"/>
    </source>
</evidence>
<accession>A0A517NUS5</accession>
<evidence type="ECO:0000256" key="1">
    <source>
        <dbReference type="ARBA" id="ARBA00000085"/>
    </source>
</evidence>
<dbReference type="CDD" id="cd00082">
    <property type="entry name" value="HisKA"/>
    <property type="match status" value="1"/>
</dbReference>
<dbReference type="GO" id="GO:0000155">
    <property type="term" value="F:phosphorelay sensor kinase activity"/>
    <property type="evidence" value="ECO:0007669"/>
    <property type="project" value="InterPro"/>
</dbReference>
<keyword evidence="3" id="KW-0597">Phosphoprotein</keyword>
<protein>
    <recommendedName>
        <fullName evidence="2">histidine kinase</fullName>
        <ecNumber evidence="2">2.7.13.3</ecNumber>
    </recommendedName>
</protein>
<dbReference type="InterPro" id="IPR029016">
    <property type="entry name" value="GAF-like_dom_sf"/>
</dbReference>
<dbReference type="Pfam" id="PF01590">
    <property type="entry name" value="GAF"/>
    <property type="match status" value="1"/>
</dbReference>
<dbReference type="AlphaFoldDB" id="A0A517NUS5"/>
<dbReference type="OrthoDB" id="231918at2"/>
<evidence type="ECO:0000313" key="9">
    <source>
        <dbReference type="EMBL" id="QDT10872.1"/>
    </source>
</evidence>
<dbReference type="InterPro" id="IPR000014">
    <property type="entry name" value="PAS"/>
</dbReference>
<dbReference type="SUPFAM" id="SSF47384">
    <property type="entry name" value="Homodimeric domain of signal transducing histidine kinase"/>
    <property type="match status" value="1"/>
</dbReference>
<dbReference type="PROSITE" id="PS50112">
    <property type="entry name" value="PAS"/>
    <property type="match status" value="5"/>
</dbReference>
<dbReference type="SMART" id="SM00065">
    <property type="entry name" value="GAF"/>
    <property type="match status" value="1"/>
</dbReference>
<sequence length="1133" mass="128289">MPEALPPKNESKRLHALNKLNILDSPHEAVYDDIARLAAEVCGTPIGLISLVDKDRQWFKANFGIDSRETPRSQAFCAHAIHNPKDPLVVTNAQLDPRFADNPLVNGAPHIRFYAGVPLVTALEKMPIGTLCVISDQVMTIDQGKLKTLSLLASHVEKLIEIRESNFELQQRDLLIDASRDAIVSWTSIEGILRWNSGAEKLYGYSSQEAKGRTPSQLLQTTGAASDEIAESLSDGQDWVGELKQQTKSGETVWVSTRLQRVTIGQTSVILETSRDITDHRFRTRALERAQRALDTSHEAIFWVRQDTTIAYANQAACERLQYSQQELQSMTISDIDPDMRSLDALEMRKTQVNEQKKDLFQTIHQRKNGTLIPVEISSSMIEFDDEEFFCTFVRDITARLARQQLLETRTAELQLFFDALPLAAITADIERRITRVNPAFADMFGYDAKDLVGQSTEKLYSKLEDFSVQLNQRFNAYAPSHLAPYEVDYRRSNGETFTSETIGAKVSNSSGEPLGFLALIQDISDRVEAREKLERLNEDRRAMVELLGTTDGVWSWDVGSDLCEYAPGYRKLLGFEGDDLTQFPNTARAFLDRLHPDDRDSLEASVQRSLLNRQPLVAEFRVRHQNESYIWVRARSNSIYTDDGEPIKMVGSIYDITEMKQADFEKESFFNAGIQLYGIADLEKVTWYRLSSHWVDVLGYPIEELMQKQFLDLTHPDDRGAFEDCMKLLLSGTPVRGFLGRMQHRDGAYRWINWNGAPAQKGESTIYFTASDVTDADHDVLTKIADAVPMTLYVFDIQQKASVFVNRHVKSLLGYTAEQVMELGSNLFETLVHPDDHLRLMDHFGLISSGSDEDRFEFDCRIKQLSGDYRQVYSTNRVFKRSPDGNVQQIIGTATPLDDLAILRRYANELERANEDLEQFAYIASHDLKQPLRGIDNLAKWITSDSGDSLPAVAQRHLDKLRGRVVRMERLLDDLLAYSRVGRQPSEKETVDTRHLIEEVADLLAAPLDFRIECEGSMPVFETQRVPLEQVFRNLIGNAIKHGDRVDGCVTVSAKTVDSFIEFSIADNGPGIAAEYHDRVFRMFHTLRPRDEVEASGMGLALVKKEVELRDGSVTLQSEPGHGAVFRFTWPM</sequence>
<dbReference type="PROSITE" id="PS50113">
    <property type="entry name" value="PAC"/>
    <property type="match status" value="2"/>
</dbReference>
<evidence type="ECO:0000256" key="2">
    <source>
        <dbReference type="ARBA" id="ARBA00012438"/>
    </source>
</evidence>
<dbReference type="RefSeq" id="WP_145418585.1">
    <property type="nucleotide sequence ID" value="NZ_CP036526.1"/>
</dbReference>
<feature type="domain" description="Histidine kinase" evidence="6">
    <location>
        <begin position="924"/>
        <end position="1133"/>
    </location>
</feature>
<reference evidence="9 10" key="1">
    <citation type="submission" date="2019-02" db="EMBL/GenBank/DDBJ databases">
        <title>Deep-cultivation of Planctomycetes and their phenomic and genomic characterization uncovers novel biology.</title>
        <authorList>
            <person name="Wiegand S."/>
            <person name="Jogler M."/>
            <person name="Boedeker C."/>
            <person name="Pinto D."/>
            <person name="Vollmers J."/>
            <person name="Rivas-Marin E."/>
            <person name="Kohn T."/>
            <person name="Peeters S.H."/>
            <person name="Heuer A."/>
            <person name="Rast P."/>
            <person name="Oberbeckmann S."/>
            <person name="Bunk B."/>
            <person name="Jeske O."/>
            <person name="Meyerdierks A."/>
            <person name="Storesund J.E."/>
            <person name="Kallscheuer N."/>
            <person name="Luecker S."/>
            <person name="Lage O.M."/>
            <person name="Pohl T."/>
            <person name="Merkel B.J."/>
            <person name="Hornburger P."/>
            <person name="Mueller R.-W."/>
            <person name="Bruemmer F."/>
            <person name="Labrenz M."/>
            <person name="Spormann A.M."/>
            <person name="Op den Camp H."/>
            <person name="Overmann J."/>
            <person name="Amann R."/>
            <person name="Jetten M.S.M."/>
            <person name="Mascher T."/>
            <person name="Medema M.H."/>
            <person name="Devos D.P."/>
            <person name="Kaster A.-K."/>
            <person name="Ovreas L."/>
            <person name="Rohde M."/>
            <person name="Galperin M.Y."/>
            <person name="Jogler C."/>
        </authorList>
    </citation>
    <scope>NUCLEOTIDE SEQUENCE [LARGE SCALE GENOMIC DNA]</scope>
    <source>
        <strain evidence="9 10">K23_9</strain>
    </source>
</reference>
<dbReference type="Pfam" id="PF02518">
    <property type="entry name" value="HATPase_c"/>
    <property type="match status" value="1"/>
</dbReference>
<dbReference type="NCBIfam" id="TIGR00229">
    <property type="entry name" value="sensory_box"/>
    <property type="match status" value="5"/>
</dbReference>
<dbReference type="SMART" id="SM00387">
    <property type="entry name" value="HATPase_c"/>
    <property type="match status" value="1"/>
</dbReference>
<keyword evidence="5" id="KW-0418">Kinase</keyword>
<dbReference type="InterPro" id="IPR001610">
    <property type="entry name" value="PAC"/>
</dbReference>
<keyword evidence="4 9" id="KW-0808">Transferase</keyword>
<dbReference type="InterPro" id="IPR036890">
    <property type="entry name" value="HATPase_C_sf"/>
</dbReference>
<dbReference type="InterPro" id="IPR005467">
    <property type="entry name" value="His_kinase_dom"/>
</dbReference>
<dbReference type="Gene3D" id="3.30.450.40">
    <property type="match status" value="1"/>
</dbReference>
<feature type="domain" description="PAC" evidence="8">
    <location>
        <begin position="484"/>
        <end position="536"/>
    </location>
</feature>
<evidence type="ECO:0000256" key="5">
    <source>
        <dbReference type="ARBA" id="ARBA00022777"/>
    </source>
</evidence>
<dbReference type="PRINTS" id="PR00344">
    <property type="entry name" value="BCTRLSENSOR"/>
</dbReference>
<dbReference type="SUPFAM" id="SSF55781">
    <property type="entry name" value="GAF domain-like"/>
    <property type="match status" value="1"/>
</dbReference>
<feature type="domain" description="PAC" evidence="8">
    <location>
        <begin position="617"/>
        <end position="669"/>
    </location>
</feature>
<dbReference type="SMART" id="SM00388">
    <property type="entry name" value="HisKA"/>
    <property type="match status" value="1"/>
</dbReference>
<dbReference type="InterPro" id="IPR003661">
    <property type="entry name" value="HisK_dim/P_dom"/>
</dbReference>
<dbReference type="Gene3D" id="3.30.565.10">
    <property type="entry name" value="Histidine kinase-like ATPase, C-terminal domain"/>
    <property type="match status" value="1"/>
</dbReference>
<dbReference type="SUPFAM" id="SSF55785">
    <property type="entry name" value="PYP-like sensor domain (PAS domain)"/>
    <property type="match status" value="6"/>
</dbReference>
<dbReference type="Proteomes" id="UP000319817">
    <property type="component" value="Chromosome"/>
</dbReference>
<dbReference type="InterPro" id="IPR035965">
    <property type="entry name" value="PAS-like_dom_sf"/>
</dbReference>
<name>A0A517NUS5_9BACT</name>
<dbReference type="InterPro" id="IPR036097">
    <property type="entry name" value="HisK_dim/P_sf"/>
</dbReference>
<dbReference type="InterPro" id="IPR003018">
    <property type="entry name" value="GAF"/>
</dbReference>
<dbReference type="Pfam" id="PF13426">
    <property type="entry name" value="PAS_9"/>
    <property type="match status" value="3"/>
</dbReference>
<dbReference type="Gene3D" id="3.30.450.20">
    <property type="entry name" value="PAS domain"/>
    <property type="match status" value="6"/>
</dbReference>
<proteinExistence type="predicted"/>
<feature type="domain" description="PAS" evidence="7">
    <location>
        <begin position="697"/>
        <end position="734"/>
    </location>
</feature>
<evidence type="ECO:0000259" key="6">
    <source>
        <dbReference type="PROSITE" id="PS50109"/>
    </source>
</evidence>
<dbReference type="Pfam" id="PF08447">
    <property type="entry name" value="PAS_3"/>
    <property type="match status" value="3"/>
</dbReference>
<evidence type="ECO:0000259" key="8">
    <source>
        <dbReference type="PROSITE" id="PS50113"/>
    </source>
</evidence>
<feature type="domain" description="PAS" evidence="7">
    <location>
        <begin position="778"/>
        <end position="852"/>
    </location>
</feature>
<comment type="catalytic activity">
    <reaction evidence="1">
        <text>ATP + protein L-histidine = ADP + protein N-phospho-L-histidine.</text>
        <dbReference type="EC" id="2.7.13.3"/>
    </reaction>
</comment>
<feature type="domain" description="PAS" evidence="7">
    <location>
        <begin position="540"/>
        <end position="614"/>
    </location>
</feature>
<dbReference type="CDD" id="cd00130">
    <property type="entry name" value="PAS"/>
    <property type="match status" value="6"/>
</dbReference>
<dbReference type="EMBL" id="CP036526">
    <property type="protein sequence ID" value="QDT10872.1"/>
    <property type="molecule type" value="Genomic_DNA"/>
</dbReference>
<gene>
    <name evidence="9" type="primary">cph1_4</name>
    <name evidence="9" type="ORF">K239x_28630</name>
</gene>
<dbReference type="PROSITE" id="PS50109">
    <property type="entry name" value="HIS_KIN"/>
    <property type="match status" value="1"/>
</dbReference>
<dbReference type="InterPro" id="IPR000700">
    <property type="entry name" value="PAS-assoc_C"/>
</dbReference>
<dbReference type="InterPro" id="IPR052162">
    <property type="entry name" value="Sensor_kinase/Photoreceptor"/>
</dbReference>
<evidence type="ECO:0000313" key="10">
    <source>
        <dbReference type="Proteomes" id="UP000319817"/>
    </source>
</evidence>
<dbReference type="InterPro" id="IPR004358">
    <property type="entry name" value="Sig_transdc_His_kin-like_C"/>
</dbReference>
<dbReference type="Gene3D" id="1.10.287.130">
    <property type="match status" value="1"/>
</dbReference>
<dbReference type="SMART" id="SM00086">
    <property type="entry name" value="PAC"/>
    <property type="match status" value="6"/>
</dbReference>
<organism evidence="9 10">
    <name type="scientific">Stieleria marina</name>
    <dbReference type="NCBI Taxonomy" id="1930275"/>
    <lineage>
        <taxon>Bacteria</taxon>
        <taxon>Pseudomonadati</taxon>
        <taxon>Planctomycetota</taxon>
        <taxon>Planctomycetia</taxon>
        <taxon>Pirellulales</taxon>
        <taxon>Pirellulaceae</taxon>
        <taxon>Stieleria</taxon>
    </lineage>
</organism>
<feature type="domain" description="PAS" evidence="7">
    <location>
        <begin position="410"/>
        <end position="456"/>
    </location>
</feature>